<feature type="domain" description="PiggyBac transposable element-derived protein" evidence="1">
    <location>
        <begin position="2"/>
        <end position="161"/>
    </location>
</feature>
<protein>
    <recommendedName>
        <fullName evidence="1">PiggyBac transposable element-derived protein domain-containing protein</fullName>
    </recommendedName>
</protein>
<comment type="caution">
    <text evidence="2">The sequence shown here is derived from an EMBL/GenBank/DDBJ whole genome shotgun (WGS) entry which is preliminary data.</text>
</comment>
<dbReference type="PANTHER" id="PTHR46599:SF6">
    <property type="entry name" value="DUAL SPECIFICITY PHOSPHATASE 26"/>
    <property type="match status" value="1"/>
</dbReference>
<evidence type="ECO:0000313" key="2">
    <source>
        <dbReference type="EMBL" id="CAK1589293.1"/>
    </source>
</evidence>
<dbReference type="Proteomes" id="UP001314205">
    <property type="component" value="Unassembled WGS sequence"/>
</dbReference>
<organism evidence="2 3">
    <name type="scientific">Parnassius mnemosyne</name>
    <name type="common">clouded apollo</name>
    <dbReference type="NCBI Taxonomy" id="213953"/>
    <lineage>
        <taxon>Eukaryota</taxon>
        <taxon>Metazoa</taxon>
        <taxon>Ecdysozoa</taxon>
        <taxon>Arthropoda</taxon>
        <taxon>Hexapoda</taxon>
        <taxon>Insecta</taxon>
        <taxon>Pterygota</taxon>
        <taxon>Neoptera</taxon>
        <taxon>Endopterygota</taxon>
        <taxon>Lepidoptera</taxon>
        <taxon>Glossata</taxon>
        <taxon>Ditrysia</taxon>
        <taxon>Papilionoidea</taxon>
        <taxon>Papilionidae</taxon>
        <taxon>Parnassiinae</taxon>
        <taxon>Parnassini</taxon>
        <taxon>Parnassius</taxon>
        <taxon>Driopa</taxon>
    </lineage>
</organism>
<name>A0AAV1L2Y3_9NEOP</name>
<reference evidence="2 3" key="1">
    <citation type="submission" date="2023-11" db="EMBL/GenBank/DDBJ databases">
        <authorList>
            <person name="Hedman E."/>
            <person name="Englund M."/>
            <person name="Stromberg M."/>
            <person name="Nyberg Akerstrom W."/>
            <person name="Nylinder S."/>
            <person name="Jareborg N."/>
            <person name="Kallberg Y."/>
            <person name="Kronander E."/>
        </authorList>
    </citation>
    <scope>NUCLEOTIDE SEQUENCE [LARGE SCALE GENOMIC DNA]</scope>
</reference>
<keyword evidence="3" id="KW-1185">Reference proteome</keyword>
<dbReference type="EMBL" id="CAVLGL010000083">
    <property type="protein sequence ID" value="CAK1589293.1"/>
    <property type="molecule type" value="Genomic_DNA"/>
</dbReference>
<dbReference type="InterPro" id="IPR029526">
    <property type="entry name" value="PGBD"/>
</dbReference>
<dbReference type="Pfam" id="PF13843">
    <property type="entry name" value="DDE_Tnp_1_7"/>
    <property type="match status" value="1"/>
</dbReference>
<evidence type="ECO:0000313" key="3">
    <source>
        <dbReference type="Proteomes" id="UP001314205"/>
    </source>
</evidence>
<dbReference type="PANTHER" id="PTHR46599">
    <property type="entry name" value="PIGGYBAC TRANSPOSABLE ELEMENT-DERIVED PROTEIN 4"/>
    <property type="match status" value="1"/>
</dbReference>
<proteinExistence type="predicted"/>
<accession>A0AAV1L2Y3</accession>
<gene>
    <name evidence="2" type="ORF">PARMNEM_LOCUS9811</name>
</gene>
<dbReference type="AlphaFoldDB" id="A0AAV1L2Y3"/>
<sequence>MYIPNKPAKYGLKIEMKFDGGTRNMVDAMTYLGKATNTGGLPLREYVVKELTRSIEGSNRNVTTDSWFTSTPLAKQLLQQPFISTLIGTLRTNKREIPEEMKNYRGRVVGTCIFCYDGPLTLLSFKPKPSKMVYLLSSCDEKGTVKSTIKLPHIIEFYNNTEGE</sequence>
<evidence type="ECO:0000259" key="1">
    <source>
        <dbReference type="Pfam" id="PF13843"/>
    </source>
</evidence>